<proteinExistence type="predicted"/>
<dbReference type="Proteomes" id="UP001057402">
    <property type="component" value="Chromosome 2"/>
</dbReference>
<evidence type="ECO:0000313" key="1">
    <source>
        <dbReference type="EMBL" id="KAI4385225.1"/>
    </source>
</evidence>
<evidence type="ECO:0000313" key="2">
    <source>
        <dbReference type="Proteomes" id="UP001057402"/>
    </source>
</evidence>
<reference evidence="2" key="1">
    <citation type="journal article" date="2023" name="Front. Plant Sci.">
        <title>Chromosomal-level genome assembly of Melastoma candidum provides insights into trichome evolution.</title>
        <authorList>
            <person name="Zhong Y."/>
            <person name="Wu W."/>
            <person name="Sun C."/>
            <person name="Zou P."/>
            <person name="Liu Y."/>
            <person name="Dai S."/>
            <person name="Zhou R."/>
        </authorList>
    </citation>
    <scope>NUCLEOTIDE SEQUENCE [LARGE SCALE GENOMIC DNA]</scope>
</reference>
<accession>A0ACB9S227</accession>
<sequence>MLLSNRPRHPMRRTTSVSNIVPIPMASTEAEPTGDSAMNPVLDFKQDVGGHGCSELANLGMVVTTNLYGVGASSGGGLSAGWYQRDAVAATAHFLQTCGLCKRRLFPGRDIYMLRYGFF</sequence>
<keyword evidence="2" id="KW-1185">Reference proteome</keyword>
<dbReference type="EMBL" id="CM042881">
    <property type="protein sequence ID" value="KAI4385225.1"/>
    <property type="molecule type" value="Genomic_DNA"/>
</dbReference>
<organism evidence="1 2">
    <name type="scientific">Melastoma candidum</name>
    <dbReference type="NCBI Taxonomy" id="119954"/>
    <lineage>
        <taxon>Eukaryota</taxon>
        <taxon>Viridiplantae</taxon>
        <taxon>Streptophyta</taxon>
        <taxon>Embryophyta</taxon>
        <taxon>Tracheophyta</taxon>
        <taxon>Spermatophyta</taxon>
        <taxon>Magnoliopsida</taxon>
        <taxon>eudicotyledons</taxon>
        <taxon>Gunneridae</taxon>
        <taxon>Pentapetalae</taxon>
        <taxon>rosids</taxon>
        <taxon>malvids</taxon>
        <taxon>Myrtales</taxon>
        <taxon>Melastomataceae</taxon>
        <taxon>Melastomatoideae</taxon>
        <taxon>Melastomateae</taxon>
        <taxon>Melastoma</taxon>
    </lineage>
</organism>
<protein>
    <submittedName>
        <fullName evidence="1">Uncharacterized protein</fullName>
    </submittedName>
</protein>
<name>A0ACB9S227_9MYRT</name>
<gene>
    <name evidence="1" type="ORF">MLD38_003278</name>
</gene>
<comment type="caution">
    <text evidence="1">The sequence shown here is derived from an EMBL/GenBank/DDBJ whole genome shotgun (WGS) entry which is preliminary data.</text>
</comment>